<organism evidence="1 2">
    <name type="scientific">Escherichia phage PTXU04</name>
    <dbReference type="NCBI Taxonomy" id="2508206"/>
    <lineage>
        <taxon>Viruses</taxon>
        <taxon>Duplodnaviria</taxon>
        <taxon>Heunggongvirae</taxon>
        <taxon>Uroviricota</taxon>
        <taxon>Caudoviricetes</taxon>
        <taxon>Xuquatrovirus</taxon>
        <taxon>Xuquatrovirus PTXU04</taxon>
    </lineage>
</organism>
<sequence length="95" mass="10910">MNKLLQAFYNAYAAWLDAGAPHKQPFYRDAGLCHNLGKFGGDRDAYIEMGRQFEAAGLDFQYPFNDGEADYLTKSFNSDHHINPLRIKWVKDHAQ</sequence>
<evidence type="ECO:0000313" key="2">
    <source>
        <dbReference type="Proteomes" id="UP000307461"/>
    </source>
</evidence>
<proteinExistence type="predicted"/>
<keyword evidence="2" id="KW-1185">Reference proteome</keyword>
<evidence type="ECO:0000313" key="1">
    <source>
        <dbReference type="EMBL" id="QBQ76701.1"/>
    </source>
</evidence>
<reference evidence="1 2" key="1">
    <citation type="submission" date="2019-01" db="EMBL/GenBank/DDBJ databases">
        <title>Still something new to discover - new insights into E. coli phage diversity and taxonomy.</title>
        <authorList>
            <person name="Korf I.H.E."/>
            <person name="Adriaennsens E."/>
            <person name="Dreiseikelmann B."/>
            <person name="Kropinski A."/>
            <person name="Nimtz M."/>
            <person name="Meier-Kolthoff J.P."/>
            <person name="Rohde M."/>
            <person name="van Raaij M."/>
            <person name="Wittmann J."/>
        </authorList>
    </citation>
    <scope>NUCLEOTIDE SEQUENCE [LARGE SCALE GENOMIC DNA]</scope>
</reference>
<protein>
    <submittedName>
        <fullName evidence="1">Uncharacterized protein</fullName>
    </submittedName>
</protein>
<dbReference type="Proteomes" id="UP000307461">
    <property type="component" value="Segment"/>
</dbReference>
<dbReference type="EMBL" id="MK373772">
    <property type="protein sequence ID" value="QBQ76701.1"/>
    <property type="molecule type" value="Genomic_DNA"/>
</dbReference>
<gene>
    <name evidence="1" type="ORF">PTXU04_00087</name>
</gene>
<accession>A0A482MRS3</accession>
<name>A0A482MRS3_9CAUD</name>